<reference evidence="2" key="1">
    <citation type="journal article" date="2023" name="G3 (Bethesda)">
        <title>A reference genome for the long-term kleptoplast-retaining sea slug Elysia crispata morphotype clarki.</title>
        <authorList>
            <person name="Eastman K.E."/>
            <person name="Pendleton A.L."/>
            <person name="Shaikh M.A."/>
            <person name="Suttiyut T."/>
            <person name="Ogas R."/>
            <person name="Tomko P."/>
            <person name="Gavelis G."/>
            <person name="Widhalm J.R."/>
            <person name="Wisecaver J.H."/>
        </authorList>
    </citation>
    <scope>NUCLEOTIDE SEQUENCE</scope>
    <source>
        <strain evidence="2">ECLA1</strain>
    </source>
</reference>
<keyword evidence="3" id="KW-1185">Reference proteome</keyword>
<protein>
    <submittedName>
        <fullName evidence="2">Uncharacterized protein</fullName>
    </submittedName>
</protein>
<accession>A0AAE1EAN1</accession>
<dbReference type="AlphaFoldDB" id="A0AAE1EAN1"/>
<proteinExistence type="predicted"/>
<organism evidence="2 3">
    <name type="scientific">Elysia crispata</name>
    <name type="common">lettuce slug</name>
    <dbReference type="NCBI Taxonomy" id="231223"/>
    <lineage>
        <taxon>Eukaryota</taxon>
        <taxon>Metazoa</taxon>
        <taxon>Spiralia</taxon>
        <taxon>Lophotrochozoa</taxon>
        <taxon>Mollusca</taxon>
        <taxon>Gastropoda</taxon>
        <taxon>Heterobranchia</taxon>
        <taxon>Euthyneura</taxon>
        <taxon>Panpulmonata</taxon>
        <taxon>Sacoglossa</taxon>
        <taxon>Placobranchoidea</taxon>
        <taxon>Plakobranchidae</taxon>
        <taxon>Elysia</taxon>
    </lineage>
</organism>
<evidence type="ECO:0000313" key="3">
    <source>
        <dbReference type="Proteomes" id="UP001283361"/>
    </source>
</evidence>
<evidence type="ECO:0000256" key="1">
    <source>
        <dbReference type="SAM" id="Phobius"/>
    </source>
</evidence>
<keyword evidence="1" id="KW-1133">Transmembrane helix</keyword>
<comment type="caution">
    <text evidence="2">The sequence shown here is derived from an EMBL/GenBank/DDBJ whole genome shotgun (WGS) entry which is preliminary data.</text>
</comment>
<dbReference type="EMBL" id="JAWDGP010000458">
    <property type="protein sequence ID" value="KAK3800461.1"/>
    <property type="molecule type" value="Genomic_DNA"/>
</dbReference>
<evidence type="ECO:0000313" key="2">
    <source>
        <dbReference type="EMBL" id="KAK3800461.1"/>
    </source>
</evidence>
<feature type="transmembrane region" description="Helical" evidence="1">
    <location>
        <begin position="366"/>
        <end position="389"/>
    </location>
</feature>
<feature type="transmembrane region" description="Helical" evidence="1">
    <location>
        <begin position="12"/>
        <end position="29"/>
    </location>
</feature>
<keyword evidence="1" id="KW-0812">Transmembrane</keyword>
<name>A0AAE1EAN1_9GAST</name>
<dbReference type="Proteomes" id="UP001283361">
    <property type="component" value="Unassembled WGS sequence"/>
</dbReference>
<gene>
    <name evidence="2" type="ORF">RRG08_004872</name>
</gene>
<sequence>MKPYCNKTLKCITVLAVCFLSSILFFIVLTESFDSGESRFWKFTDEASADLFYRYFEDSCLRQNENPTIKKSNTNADIWTTGLRWAFHSLQLHIDNHPYFYVELANKESLYSSTGYCWKASVRKLNCSKTENCSSVLCGHTKGLTSGTLCMRARDNVGASPLETTSEFGQNLERSESPSILEEPFTTNVVSTVEFFATDQETSKTYNRTTVRATGEESTTTNGTNIVELTVAAQETSKSYYDKTTVRATREETTKERDLTTVHGLPHLQVTSIVHGRTMVQDEATVQMTATFQPTTTQGRESVFPNGGIFRLCPCTCPPHLNKTYQLQELKKSVDQIKQELPVAARNMSASVRKRISAEDSRASSAFAGVFAAILLTAVLVLLTAMDIARAGIFLWRKVFQFVNATMKT</sequence>
<keyword evidence="1" id="KW-0472">Membrane</keyword>